<accession>A0ABU7F4H5</accession>
<name>A0ABU7F4H5_9TELE</name>
<dbReference type="EMBL" id="JAHUTJ010074485">
    <property type="protein sequence ID" value="MED6293469.1"/>
    <property type="molecule type" value="Genomic_DNA"/>
</dbReference>
<comment type="caution">
    <text evidence="2">The sequence shown here is derived from an EMBL/GenBank/DDBJ whole genome shotgun (WGS) entry which is preliminary data.</text>
</comment>
<protein>
    <submittedName>
        <fullName evidence="2">Uncharacterized protein</fullName>
    </submittedName>
</protein>
<evidence type="ECO:0000313" key="2">
    <source>
        <dbReference type="EMBL" id="MED6293469.1"/>
    </source>
</evidence>
<gene>
    <name evidence="2" type="ORF">CHARACLAT_010937</name>
</gene>
<evidence type="ECO:0000313" key="3">
    <source>
        <dbReference type="Proteomes" id="UP001352852"/>
    </source>
</evidence>
<reference evidence="2 3" key="1">
    <citation type="submission" date="2021-06" db="EMBL/GenBank/DDBJ databases">
        <authorList>
            <person name="Palmer J.M."/>
        </authorList>
    </citation>
    <scope>NUCLEOTIDE SEQUENCE [LARGE SCALE GENOMIC DNA]</scope>
    <source>
        <strain evidence="2 3">CL_MEX2019</strain>
        <tissue evidence="2">Muscle</tissue>
    </source>
</reference>
<organism evidence="2 3">
    <name type="scientific">Characodon lateralis</name>
    <dbReference type="NCBI Taxonomy" id="208331"/>
    <lineage>
        <taxon>Eukaryota</taxon>
        <taxon>Metazoa</taxon>
        <taxon>Chordata</taxon>
        <taxon>Craniata</taxon>
        <taxon>Vertebrata</taxon>
        <taxon>Euteleostomi</taxon>
        <taxon>Actinopterygii</taxon>
        <taxon>Neopterygii</taxon>
        <taxon>Teleostei</taxon>
        <taxon>Neoteleostei</taxon>
        <taxon>Acanthomorphata</taxon>
        <taxon>Ovalentaria</taxon>
        <taxon>Atherinomorphae</taxon>
        <taxon>Cyprinodontiformes</taxon>
        <taxon>Goodeidae</taxon>
        <taxon>Characodon</taxon>
    </lineage>
</organism>
<keyword evidence="3" id="KW-1185">Reference proteome</keyword>
<proteinExistence type="predicted"/>
<dbReference type="Proteomes" id="UP001352852">
    <property type="component" value="Unassembled WGS sequence"/>
</dbReference>
<feature type="region of interest" description="Disordered" evidence="1">
    <location>
        <begin position="1"/>
        <end position="24"/>
    </location>
</feature>
<evidence type="ECO:0000256" key="1">
    <source>
        <dbReference type="SAM" id="MobiDB-lite"/>
    </source>
</evidence>
<sequence length="103" mass="11208">MSAHHLQVSQLPANKSPFVRSDNDVGKEGLAHSFSSNSPQKCSSGLTSDFCAGQSSSSTTNWLICVFIDLCLQSVWNQKGLCQNLSHTVGSIYLCKYLGMLKH</sequence>